<comment type="catalytic activity">
    <reaction evidence="6">
        <text>L-glutamine + H2O = L-glutamate + NH4(+)</text>
        <dbReference type="Rhea" id="RHEA:15889"/>
        <dbReference type="ChEBI" id="CHEBI:15377"/>
        <dbReference type="ChEBI" id="CHEBI:28938"/>
        <dbReference type="ChEBI" id="CHEBI:29985"/>
        <dbReference type="ChEBI" id="CHEBI:58359"/>
        <dbReference type="EC" id="3.5.1.2"/>
    </reaction>
</comment>
<evidence type="ECO:0000256" key="2">
    <source>
        <dbReference type="ARBA" id="ARBA00012918"/>
    </source>
</evidence>
<evidence type="ECO:0000256" key="8">
    <source>
        <dbReference type="PIRSR" id="PIRSR005639-2"/>
    </source>
</evidence>
<name>A0A2H9TLT9_9FUNG</name>
<feature type="binding site" evidence="8">
    <location>
        <begin position="58"/>
        <end position="60"/>
    </location>
    <ligand>
        <name>L-glutamine</name>
        <dbReference type="ChEBI" id="CHEBI:58359"/>
    </ligand>
</feature>
<accession>A0A2H9TLT9</accession>
<evidence type="ECO:0000256" key="7">
    <source>
        <dbReference type="PIRSR" id="PIRSR005639-1"/>
    </source>
</evidence>
<evidence type="ECO:0000256" key="5">
    <source>
        <dbReference type="ARBA" id="ARBA00023239"/>
    </source>
</evidence>
<dbReference type="Proteomes" id="UP000240830">
    <property type="component" value="Unassembled WGS sequence"/>
</dbReference>
<dbReference type="GO" id="GO:0042823">
    <property type="term" value="P:pyridoxal phosphate biosynthetic process"/>
    <property type="evidence" value="ECO:0007669"/>
    <property type="project" value="InterPro"/>
</dbReference>
<keyword evidence="4" id="KW-0315">Glutamine amidotransferase</keyword>
<dbReference type="SUPFAM" id="SSF52317">
    <property type="entry name" value="Class I glutamine amidotransferase-like"/>
    <property type="match status" value="1"/>
</dbReference>
<dbReference type="AlphaFoldDB" id="A0A2H9TLT9"/>
<evidence type="ECO:0000313" key="9">
    <source>
        <dbReference type="EMBL" id="PJF18707.1"/>
    </source>
</evidence>
<organism evidence="9 10">
    <name type="scientific">Paramicrosporidium saccamoebae</name>
    <dbReference type="NCBI Taxonomy" id="1246581"/>
    <lineage>
        <taxon>Eukaryota</taxon>
        <taxon>Fungi</taxon>
        <taxon>Fungi incertae sedis</taxon>
        <taxon>Cryptomycota</taxon>
        <taxon>Cryptomycota incertae sedis</taxon>
        <taxon>Paramicrosporidium</taxon>
    </lineage>
</organism>
<reference evidence="9 10" key="1">
    <citation type="submission" date="2016-10" db="EMBL/GenBank/DDBJ databases">
        <title>The genome of Paramicrosporidium saccamoebae is the missing link in understanding Cryptomycota and Microsporidia evolution.</title>
        <authorList>
            <person name="Quandt C.A."/>
            <person name="Beaudet D."/>
            <person name="Corsaro D."/>
            <person name="Michel R."/>
            <person name="Corradi N."/>
            <person name="James T."/>
        </authorList>
    </citation>
    <scope>NUCLEOTIDE SEQUENCE [LARGE SCALE GENOMIC DNA]</scope>
    <source>
        <strain evidence="9 10">KSL3</strain>
    </source>
</reference>
<dbReference type="PROSITE" id="PS51273">
    <property type="entry name" value="GATASE_TYPE_1"/>
    <property type="match status" value="1"/>
</dbReference>
<sequence length="209" mass="22738">MLKMNENAGPLRIGVLGMQGAVIEHEGALKRADESIEIVLVRSPDDVKNLDGLILPGGESTTISINVARGALLPILQEWIHAGRPTFGTCAGLILMSKPNMGGFDCTVERNYYGSQSDSFVTTVLHNLKELGPSSKGVFIRAPAIQEVSDQVTPLAVIDHIAGQQIVAIQQGNFLGTTFHPELTTDPTWHRYFLKIAKAYKKQALEAYQ</sequence>
<protein>
    <recommendedName>
        <fullName evidence="2">glutaminase</fullName>
        <ecNumber evidence="2">3.5.1.2</ecNumber>
    </recommendedName>
</protein>
<dbReference type="GO" id="GO:0008614">
    <property type="term" value="P:pyridoxine metabolic process"/>
    <property type="evidence" value="ECO:0007669"/>
    <property type="project" value="TreeGrafter"/>
</dbReference>
<comment type="similarity">
    <text evidence="1">Belongs to the glutaminase PdxT/SNO family.</text>
</comment>
<keyword evidence="3" id="KW-0378">Hydrolase</keyword>
<comment type="caution">
    <text evidence="9">The sequence shown here is derived from an EMBL/GenBank/DDBJ whole genome shotgun (WGS) entry which is preliminary data.</text>
</comment>
<evidence type="ECO:0000256" key="3">
    <source>
        <dbReference type="ARBA" id="ARBA00022801"/>
    </source>
</evidence>
<dbReference type="InterPro" id="IPR029062">
    <property type="entry name" value="Class_I_gatase-like"/>
</dbReference>
<feature type="active site" description="Nucleophile" evidence="7">
    <location>
        <position position="90"/>
    </location>
</feature>
<dbReference type="GO" id="GO:0004359">
    <property type="term" value="F:glutaminase activity"/>
    <property type="evidence" value="ECO:0007669"/>
    <property type="project" value="UniProtKB-EC"/>
</dbReference>
<dbReference type="OrthoDB" id="2039at2759"/>
<dbReference type="PIRSF" id="PIRSF005639">
    <property type="entry name" value="Glut_amidoT_SNO"/>
    <property type="match status" value="1"/>
</dbReference>
<evidence type="ECO:0000256" key="6">
    <source>
        <dbReference type="ARBA" id="ARBA00049534"/>
    </source>
</evidence>
<evidence type="ECO:0000313" key="10">
    <source>
        <dbReference type="Proteomes" id="UP000240830"/>
    </source>
</evidence>
<dbReference type="GO" id="GO:0005829">
    <property type="term" value="C:cytosol"/>
    <property type="evidence" value="ECO:0007669"/>
    <property type="project" value="TreeGrafter"/>
</dbReference>
<dbReference type="PANTHER" id="PTHR31559:SF0">
    <property type="entry name" value="PYRIDOXAL 5'-PHOSPHATE SYNTHASE SUBUNIT SNO1-RELATED"/>
    <property type="match status" value="1"/>
</dbReference>
<feature type="active site" description="Charge relay system" evidence="7">
    <location>
        <position position="182"/>
    </location>
</feature>
<dbReference type="InterPro" id="IPR021196">
    <property type="entry name" value="PdxT/SNO_CS"/>
</dbReference>
<dbReference type="InterPro" id="IPR002161">
    <property type="entry name" value="PdxT/SNO"/>
</dbReference>
<dbReference type="Pfam" id="PF01174">
    <property type="entry name" value="SNO"/>
    <property type="match status" value="1"/>
</dbReference>
<dbReference type="EC" id="3.5.1.2" evidence="2"/>
<keyword evidence="5" id="KW-0456">Lyase</keyword>
<dbReference type="PROSITE" id="PS01236">
    <property type="entry name" value="PDXT_SNO_1"/>
    <property type="match status" value="1"/>
</dbReference>
<dbReference type="NCBIfam" id="TIGR03800">
    <property type="entry name" value="PLP_synth_Pdx2"/>
    <property type="match status" value="1"/>
</dbReference>
<dbReference type="PANTHER" id="PTHR31559">
    <property type="entry name" value="PYRIDOXAL 5'-PHOSPHATE SYNTHASE SUBUNIT SNO"/>
    <property type="match status" value="1"/>
</dbReference>
<gene>
    <name evidence="9" type="ORF">PSACC_01483</name>
</gene>
<feature type="binding site" evidence="8">
    <location>
        <position position="110"/>
    </location>
    <ligand>
        <name>L-glutamine</name>
        <dbReference type="ChEBI" id="CHEBI:58359"/>
    </ligand>
</feature>
<evidence type="ECO:0000256" key="1">
    <source>
        <dbReference type="ARBA" id="ARBA00008345"/>
    </source>
</evidence>
<dbReference type="STRING" id="1246581.A0A2H9TLT9"/>
<dbReference type="Gene3D" id="3.40.50.880">
    <property type="match status" value="1"/>
</dbReference>
<feature type="binding site" evidence="8">
    <location>
        <begin position="140"/>
        <end position="141"/>
    </location>
    <ligand>
        <name>L-glutamine</name>
        <dbReference type="ChEBI" id="CHEBI:58359"/>
    </ligand>
</feature>
<evidence type="ECO:0000256" key="4">
    <source>
        <dbReference type="ARBA" id="ARBA00022962"/>
    </source>
</evidence>
<dbReference type="GO" id="GO:0016829">
    <property type="term" value="F:lyase activity"/>
    <property type="evidence" value="ECO:0007669"/>
    <property type="project" value="UniProtKB-KW"/>
</dbReference>
<dbReference type="GO" id="GO:1903600">
    <property type="term" value="C:glutaminase complex"/>
    <property type="evidence" value="ECO:0007669"/>
    <property type="project" value="TreeGrafter"/>
</dbReference>
<proteinExistence type="inferred from homology"/>
<dbReference type="EMBL" id="MTSL01000106">
    <property type="protein sequence ID" value="PJF18707.1"/>
    <property type="molecule type" value="Genomic_DNA"/>
</dbReference>
<feature type="active site" description="Charge relay system" evidence="7">
    <location>
        <position position="180"/>
    </location>
</feature>
<dbReference type="CDD" id="cd01749">
    <property type="entry name" value="GATase1_PB"/>
    <property type="match status" value="1"/>
</dbReference>
<dbReference type="PROSITE" id="PS51130">
    <property type="entry name" value="PDXT_SNO_2"/>
    <property type="match status" value="1"/>
</dbReference>
<keyword evidence="10" id="KW-1185">Reference proteome</keyword>